<dbReference type="AlphaFoldDB" id="A0A1J4K4K9"/>
<accession>A0A1J4K4K9</accession>
<sequence length="405" mass="47069">MWVVTSRLRTPYNFTGIDFYLSMIFIWFAPEIEQYNKTFYNDIENKFKLLWEFEYNSLVIYNVCNNFSHYKENNWKLLKLHRNLNFHQSPASEYIANDDVNSLQILLSNTKLDINSRIQLSSYEWRAYLQKGPTLIQVSAFYGSLNCFKYLLLNGADLSMYDYEGKNVAHFAVAGGNNEIIRILLQKEIPFEGTLQVATKFHRNDIFRWIYDNNYVTLTEIHEVTGYVLQQATMSNNFYIMRFCIDNKINVNMSNIDGVLFYLSNWTPLHFAAQYNNVKTAQLLITQENIDLNCKTNLDFSPLHLTAINGSLEMCKLLLDQDNTDVNAIDNNNLTALHYAATYGHNNIIELFLSNDKVDVNAKDTYGNTPLHLAARYGHKEAVILLLQNEKTDPNATNEIFMNFL</sequence>
<dbReference type="Pfam" id="PF12796">
    <property type="entry name" value="Ank_2"/>
    <property type="match status" value="3"/>
</dbReference>
<dbReference type="SMART" id="SM00248">
    <property type="entry name" value="ANK"/>
    <property type="match status" value="7"/>
</dbReference>
<proteinExistence type="predicted"/>
<keyword evidence="4" id="KW-0812">Transmembrane</keyword>
<dbReference type="Proteomes" id="UP000179807">
    <property type="component" value="Unassembled WGS sequence"/>
</dbReference>
<dbReference type="EMBL" id="MLAK01000746">
    <property type="protein sequence ID" value="OHT05784.1"/>
    <property type="molecule type" value="Genomic_DNA"/>
</dbReference>
<protein>
    <submittedName>
        <fullName evidence="5">Ankyrin repeat protein</fullName>
    </submittedName>
</protein>
<evidence type="ECO:0000313" key="5">
    <source>
        <dbReference type="EMBL" id="OHT05784.1"/>
    </source>
</evidence>
<keyword evidence="1" id="KW-0677">Repeat</keyword>
<dbReference type="GeneID" id="94839615"/>
<feature type="repeat" description="ANK" evidence="3">
    <location>
        <begin position="131"/>
        <end position="163"/>
    </location>
</feature>
<evidence type="ECO:0000256" key="2">
    <source>
        <dbReference type="ARBA" id="ARBA00023043"/>
    </source>
</evidence>
<keyword evidence="4" id="KW-1133">Transmembrane helix</keyword>
<dbReference type="PANTHER" id="PTHR24198">
    <property type="entry name" value="ANKYRIN REPEAT AND PROTEIN KINASE DOMAIN-CONTAINING PROTEIN"/>
    <property type="match status" value="1"/>
</dbReference>
<feature type="transmembrane region" description="Helical" evidence="4">
    <location>
        <begin position="12"/>
        <end position="29"/>
    </location>
</feature>
<dbReference type="Gene3D" id="1.25.40.20">
    <property type="entry name" value="Ankyrin repeat-containing domain"/>
    <property type="match status" value="4"/>
</dbReference>
<evidence type="ECO:0000256" key="4">
    <source>
        <dbReference type="SAM" id="Phobius"/>
    </source>
</evidence>
<feature type="repeat" description="ANK" evidence="3">
    <location>
        <begin position="332"/>
        <end position="365"/>
    </location>
</feature>
<evidence type="ECO:0000256" key="1">
    <source>
        <dbReference type="ARBA" id="ARBA00022737"/>
    </source>
</evidence>
<dbReference type="OrthoDB" id="341259at2759"/>
<evidence type="ECO:0000256" key="3">
    <source>
        <dbReference type="PROSITE-ProRule" id="PRU00023"/>
    </source>
</evidence>
<dbReference type="InterPro" id="IPR036770">
    <property type="entry name" value="Ankyrin_rpt-contain_sf"/>
</dbReference>
<feature type="repeat" description="ANK" evidence="3">
    <location>
        <begin position="366"/>
        <end position="399"/>
    </location>
</feature>
<keyword evidence="6" id="KW-1185">Reference proteome</keyword>
<dbReference type="PROSITE" id="PS50297">
    <property type="entry name" value="ANK_REP_REGION"/>
    <property type="match status" value="2"/>
</dbReference>
<evidence type="ECO:0000313" key="6">
    <source>
        <dbReference type="Proteomes" id="UP000179807"/>
    </source>
</evidence>
<dbReference type="VEuPathDB" id="TrichDB:TRFO_26377"/>
<keyword evidence="4" id="KW-0472">Membrane</keyword>
<keyword evidence="2 3" id="KW-0040">ANK repeat</keyword>
<dbReference type="PROSITE" id="PS50088">
    <property type="entry name" value="ANK_REPEAT"/>
    <property type="match status" value="3"/>
</dbReference>
<organism evidence="5 6">
    <name type="scientific">Tritrichomonas foetus</name>
    <dbReference type="NCBI Taxonomy" id="1144522"/>
    <lineage>
        <taxon>Eukaryota</taxon>
        <taxon>Metamonada</taxon>
        <taxon>Parabasalia</taxon>
        <taxon>Tritrichomonadida</taxon>
        <taxon>Tritrichomonadidae</taxon>
        <taxon>Tritrichomonas</taxon>
    </lineage>
</organism>
<dbReference type="RefSeq" id="XP_068358920.1">
    <property type="nucleotide sequence ID" value="XM_068504911.1"/>
</dbReference>
<name>A0A1J4K4K9_9EUKA</name>
<dbReference type="InterPro" id="IPR002110">
    <property type="entry name" value="Ankyrin_rpt"/>
</dbReference>
<reference evidence="5" key="1">
    <citation type="submission" date="2016-10" db="EMBL/GenBank/DDBJ databases">
        <authorList>
            <person name="Benchimol M."/>
            <person name="Almeida L.G."/>
            <person name="Vasconcelos A.T."/>
            <person name="Perreira-Neves A."/>
            <person name="Rosa I.A."/>
            <person name="Tasca T."/>
            <person name="Bogo M.R."/>
            <person name="de Souza W."/>
        </authorList>
    </citation>
    <scope>NUCLEOTIDE SEQUENCE [LARGE SCALE GENOMIC DNA]</scope>
    <source>
        <strain evidence="5">K</strain>
    </source>
</reference>
<gene>
    <name evidence="5" type="ORF">TRFO_26377</name>
</gene>
<dbReference type="SUPFAM" id="SSF48403">
    <property type="entry name" value="Ankyrin repeat"/>
    <property type="match status" value="1"/>
</dbReference>
<comment type="caution">
    <text evidence="5">The sequence shown here is derived from an EMBL/GenBank/DDBJ whole genome shotgun (WGS) entry which is preliminary data.</text>
</comment>
<dbReference type="PANTHER" id="PTHR24198:SF165">
    <property type="entry name" value="ANKYRIN REPEAT-CONTAINING PROTEIN-RELATED"/>
    <property type="match status" value="1"/>
</dbReference>